<keyword evidence="1" id="KW-0472">Membrane</keyword>
<keyword evidence="1" id="KW-1133">Transmembrane helix</keyword>
<proteinExistence type="predicted"/>
<keyword evidence="3" id="KW-1185">Reference proteome</keyword>
<keyword evidence="1" id="KW-0812">Transmembrane</keyword>
<dbReference type="Proteomes" id="UP000824120">
    <property type="component" value="Chromosome 2"/>
</dbReference>
<feature type="transmembrane region" description="Helical" evidence="1">
    <location>
        <begin position="56"/>
        <end position="74"/>
    </location>
</feature>
<dbReference type="EMBL" id="JACXVP010000002">
    <property type="protein sequence ID" value="KAG5620873.1"/>
    <property type="molecule type" value="Genomic_DNA"/>
</dbReference>
<accession>A0A9J6A8Q0</accession>
<sequence length="80" mass="9468">MDDIDENQRLPHHHEPKEFVSLDKLAGKDQAKNYISSRLIHIALKKLDPRRRIHQIWLIVVFVYTLMFDTFTVLRKAGEA</sequence>
<evidence type="ECO:0000256" key="1">
    <source>
        <dbReference type="SAM" id="Phobius"/>
    </source>
</evidence>
<organism evidence="2 3">
    <name type="scientific">Solanum commersonii</name>
    <name type="common">Commerson's wild potato</name>
    <name type="synonym">Commerson's nightshade</name>
    <dbReference type="NCBI Taxonomy" id="4109"/>
    <lineage>
        <taxon>Eukaryota</taxon>
        <taxon>Viridiplantae</taxon>
        <taxon>Streptophyta</taxon>
        <taxon>Embryophyta</taxon>
        <taxon>Tracheophyta</taxon>
        <taxon>Spermatophyta</taxon>
        <taxon>Magnoliopsida</taxon>
        <taxon>eudicotyledons</taxon>
        <taxon>Gunneridae</taxon>
        <taxon>Pentapetalae</taxon>
        <taxon>asterids</taxon>
        <taxon>lamiids</taxon>
        <taxon>Solanales</taxon>
        <taxon>Solanaceae</taxon>
        <taxon>Solanoideae</taxon>
        <taxon>Solaneae</taxon>
        <taxon>Solanum</taxon>
    </lineage>
</organism>
<evidence type="ECO:0000313" key="2">
    <source>
        <dbReference type="EMBL" id="KAG5620873.1"/>
    </source>
</evidence>
<dbReference type="AlphaFoldDB" id="A0A9J6A8Q0"/>
<name>A0A9J6A8Q0_SOLCO</name>
<evidence type="ECO:0000313" key="3">
    <source>
        <dbReference type="Proteomes" id="UP000824120"/>
    </source>
</evidence>
<comment type="caution">
    <text evidence="2">The sequence shown here is derived from an EMBL/GenBank/DDBJ whole genome shotgun (WGS) entry which is preliminary data.</text>
</comment>
<reference evidence="2 3" key="1">
    <citation type="submission" date="2020-09" db="EMBL/GenBank/DDBJ databases">
        <title>De no assembly of potato wild relative species, Solanum commersonii.</title>
        <authorList>
            <person name="Cho K."/>
        </authorList>
    </citation>
    <scope>NUCLEOTIDE SEQUENCE [LARGE SCALE GENOMIC DNA]</scope>
    <source>
        <strain evidence="2">LZ3.2</strain>
        <tissue evidence="2">Leaf</tissue>
    </source>
</reference>
<protein>
    <submittedName>
        <fullName evidence="2">Uncharacterized protein</fullName>
    </submittedName>
</protein>
<gene>
    <name evidence="2" type="ORF">H5410_006091</name>
</gene>